<evidence type="ECO:0000256" key="2">
    <source>
        <dbReference type="SAM" id="Phobius"/>
    </source>
</evidence>
<dbReference type="NCBIfam" id="TIGR02675">
    <property type="entry name" value="tape_meas_nterm"/>
    <property type="match status" value="1"/>
</dbReference>
<feature type="coiled-coil region" evidence="1">
    <location>
        <begin position="11"/>
        <end position="73"/>
    </location>
</feature>
<reference evidence="4" key="1">
    <citation type="submission" date="2024-03" db="EMBL/GenBank/DDBJ databases">
        <title>Diverse circular DNA viruses in blood, oral, and fecal samples of captive lemurs.</title>
        <authorList>
            <person name="Paietta E.N."/>
            <person name="Kraberger S."/>
            <person name="Lund M.C."/>
            <person name="Custer J.M."/>
            <person name="Vargas K.M."/>
            <person name="Ehmke E.E."/>
            <person name="Yoder A.D."/>
            <person name="Varsani A."/>
        </authorList>
    </citation>
    <scope>NUCLEOTIDE SEQUENCE</scope>
    <source>
        <strain evidence="4">Duke_17_45</strain>
    </source>
</reference>
<sequence>MAVYQDTLILKDQVSNSLEKINKNFEKINKAGDKAGKSVNFFQKGCIRASKMIERLNKKLQASQESFEQWQKKTAAIKKLGDDIKNCGNNLTMKLTLPIVGLGTAMAKTAMDFESMQQQLSVMLGSTKKGEKMFKDITDFASHTPLETKDIMDATNTMLSFGISSDKVLKYQRQLGDIAGGNKERFQSLALAFSQASSAGKLQGQDLLQMINAGFNPLEQIAKRTGKTVGYWKDMMSKGAVTMDMVTQAMEDATSEGGRYYNMMDKMSKTASGQWSTLMDNLNMTLAQFGTLILPYVIKGIEKLSKAFEYLQSLTPAQKKLILVVGGFLALLGPAITTIGSLITSILTINKVLWILAGNPVALTILGWTAVFAGLVAGIWAVIKAIQILRGQLEHNKRMKINSLNTNFDDEQLGKLSKLEMSMGHKAFAEKFKNTDIPKRVTEYRKKQITNNTTYNNFSGNIQLSKSSPVNDLLFAGLNTAN</sequence>
<keyword evidence="1" id="KW-0175">Coiled coil</keyword>
<dbReference type="Pfam" id="PF20155">
    <property type="entry name" value="TMP_3"/>
    <property type="match status" value="1"/>
</dbReference>
<protein>
    <submittedName>
        <fullName evidence="4">Tail tape measure protein</fullName>
    </submittedName>
</protein>
<feature type="transmembrane region" description="Helical" evidence="2">
    <location>
        <begin position="361"/>
        <end position="383"/>
    </location>
</feature>
<organism evidence="4">
    <name type="scientific">Dulem virus 31</name>
    <dbReference type="NCBI Taxonomy" id="3145749"/>
    <lineage>
        <taxon>Viruses</taxon>
        <taxon>Monodnaviria</taxon>
        <taxon>Sangervirae</taxon>
        <taxon>Phixviricota</taxon>
        <taxon>Malgrandaviricetes</taxon>
        <taxon>Petitvirales</taxon>
        <taxon>Microviridae</taxon>
        <taxon>Microvirus</taxon>
    </lineage>
</organism>
<proteinExistence type="predicted"/>
<feature type="transmembrane region" description="Helical" evidence="2">
    <location>
        <begin position="321"/>
        <end position="349"/>
    </location>
</feature>
<evidence type="ECO:0000259" key="3">
    <source>
        <dbReference type="Pfam" id="PF20155"/>
    </source>
</evidence>
<dbReference type="PANTHER" id="PTHR38812:SF2">
    <property type="entry name" value="MU-LIKE PROPHAGE FLUMU PROTEIN GP42"/>
    <property type="match status" value="1"/>
</dbReference>
<dbReference type="EMBL" id="PP511318">
    <property type="protein sequence ID" value="XCD03136.1"/>
    <property type="molecule type" value="Genomic_DNA"/>
</dbReference>
<keyword evidence="2" id="KW-1133">Transmembrane helix</keyword>
<dbReference type="InterPro" id="IPR013491">
    <property type="entry name" value="Tape_meas_N"/>
</dbReference>
<keyword evidence="2" id="KW-0472">Membrane</keyword>
<feature type="domain" description="Tape measure protein N-terminal" evidence="3">
    <location>
        <begin position="105"/>
        <end position="289"/>
    </location>
</feature>
<dbReference type="PANTHER" id="PTHR38812">
    <property type="entry name" value="MU-LIKE PROPHAGE FLUMU PROTEIN GP42"/>
    <property type="match status" value="1"/>
</dbReference>
<evidence type="ECO:0000256" key="1">
    <source>
        <dbReference type="SAM" id="Coils"/>
    </source>
</evidence>
<keyword evidence="2" id="KW-0812">Transmembrane</keyword>
<name>A0AAU8ATB8_9VIRU</name>
<dbReference type="InterPro" id="IPR053058">
    <property type="entry name" value="Mulikevirus_tape_measure"/>
</dbReference>
<evidence type="ECO:0000313" key="4">
    <source>
        <dbReference type="EMBL" id="XCD03136.1"/>
    </source>
</evidence>
<accession>A0AAU8ATB8</accession>